<keyword evidence="2" id="KW-0479">Metal-binding</keyword>
<proteinExistence type="predicted"/>
<keyword evidence="6" id="KW-0325">Glycoprotein</keyword>
<accession>A0A5P1RDF3</accession>
<keyword evidence="5" id="KW-1015">Disulfide bond</keyword>
<dbReference type="PROSITE" id="PS01180">
    <property type="entry name" value="CUB"/>
    <property type="match status" value="1"/>
</dbReference>
<evidence type="ECO:0000256" key="2">
    <source>
        <dbReference type="ARBA" id="ARBA00022723"/>
    </source>
</evidence>
<dbReference type="Pfam" id="PF13385">
    <property type="entry name" value="Laminin_G_3"/>
    <property type="match status" value="2"/>
</dbReference>
<dbReference type="PANTHER" id="PTHR19277:SF161">
    <property type="entry name" value="LAMININ G DOMAIN-CONTAINING PROTEIN"/>
    <property type="match status" value="1"/>
</dbReference>
<feature type="domain" description="CUB" evidence="8">
    <location>
        <begin position="26"/>
        <end position="135"/>
    </location>
</feature>
<dbReference type="Pfam" id="PF00431">
    <property type="entry name" value="CUB"/>
    <property type="match status" value="1"/>
</dbReference>
<gene>
    <name evidence="9" type="ORF">F0U83_11580</name>
</gene>
<dbReference type="InterPro" id="IPR001759">
    <property type="entry name" value="PTX_dom"/>
</dbReference>
<dbReference type="KEGG" id="ncu:F0U83_11580"/>
<keyword evidence="3 7" id="KW-0732">Signal</keyword>
<comment type="cofactor">
    <cofactor evidence="1">
        <name>Ca(2+)</name>
        <dbReference type="ChEBI" id="CHEBI:29108"/>
    </cofactor>
</comment>
<dbReference type="SMART" id="SM00042">
    <property type="entry name" value="CUB"/>
    <property type="match status" value="1"/>
</dbReference>
<dbReference type="EMBL" id="CP043869">
    <property type="protein sequence ID" value="QEQ97301.1"/>
    <property type="molecule type" value="Genomic_DNA"/>
</dbReference>
<evidence type="ECO:0000256" key="1">
    <source>
        <dbReference type="ARBA" id="ARBA00001913"/>
    </source>
</evidence>
<sequence length="1303" mass="140373">MVRLVQFCLYWVLFCIVSQAHAENICSTSGSSANTGYLYDSGGTTANYNNNESCGFLIQPGGAGTVTLTISAASIETGYDYLYLYDGTSAAAPLIAQITGTTTGTYSASSGAMYIRFVSDYIITAPGFRSSWAFTPSGPVVIPAPRADWHLDELSWTGTPDEIKDYSGNSFHGQAGTTLNTDAAGVVCRAIDFTPDTLTDFISLDSAAFHGQDEMSFSVWGKTSERNTQALLSAFGPDHGNELLLWFDRSNYFQPLVKNDSFSIGANGFAVTDFADNQWHHFVYTRRADKNCLYIDGALQGCRYGVAQGPLNLSPGSVVMGQEQDALGGGFDLSQDWDGWIDEPMLFSSELNTQQIAEIYNNQRAGNNYDGTPRHCILPAPVVNYHMDDCNWSDNQDVVDSGPNSLDAYSVNGVISTVGGQVCGLAQFDGVDDFIRLPDNGLLDLSTSLTVTAWVKLDAIPTELKSFISKDTNYEIHINQNRQIYWWWNDSNGVTRNLTSSAQVSVGQWHHVVVTYQPDQQIIYLDGVEVARQSYPDGLVINNRELQIGQDQGVAARFFNGDIDEVKVFDVALTPFEVEDIFANEQAGRNYDGSVRPCNCTPPPSVDHYSVSHSGSLVSCLTEHVTFTAHDSGDLAVDAEDALLQISTSTSKGRWLSVIAGSGVLTDLGNGQATYQFPDNGETSVTLAFSYPSLATDPELVNFDVSDGTATDKRDSNHAEDLNLSVSDSGLVFDVPDTESCQSSVTVNVSAVRTQPETLSCGSAVAGSRTVNFYSQYLQPSSGTEPVQITSSGNSYIVAGTAPGTPVTMNFNAQGVASMTVRYADAGRMGLYASLTAGQKILTGSDDFVVYPAQLTAQATTPSGALLHNGSSVGGITWAAANPFNLKVSAQCADGRLTSNYQPSQAEIGAQLLLPTLAVGGSSGSLNLAASSLTVADSASWLNVSTDFSGGELLDTAVTYSEVGSLQLFTRDTNYFGHLIAVMSTPLGRFIPSHFGLAANSPQWQSHCGMNQFNYLDKRIAYQDDPELTVTAFNASGVRVNNYGAALWKLSPQWSSRAYIDRSTAAATFSDVINATGGSWGSSDQNYDGIGLNRLSGDEIIYQRVALEAPFSGITDLLVPSPDLTDSDGACYRVDSDGDGDWLEESCSDYTVSSIPVWELRFGRLHLSDAYGPETQILPVPWSVEYYDGNDFVTNTLDSCTSWLNSEVSFIDQMGSLMADGSTSPSFAYPASDFRVDVGDAGLQMSAPGEGKNGTIGLGVDLSRLPYLRYDWNGLGGFDDDPSADIYFGKYRSHDKVIFQRHQ</sequence>
<dbReference type="Gene3D" id="2.60.120.200">
    <property type="match status" value="2"/>
</dbReference>
<feature type="chain" id="PRO_5024930325" description="CUB domain-containing protein" evidence="7">
    <location>
        <begin position="23"/>
        <end position="1303"/>
    </location>
</feature>
<evidence type="ECO:0000256" key="5">
    <source>
        <dbReference type="ARBA" id="ARBA00023157"/>
    </source>
</evidence>
<evidence type="ECO:0000256" key="6">
    <source>
        <dbReference type="ARBA" id="ARBA00023180"/>
    </source>
</evidence>
<evidence type="ECO:0000256" key="3">
    <source>
        <dbReference type="ARBA" id="ARBA00022729"/>
    </source>
</evidence>
<organism evidence="9 10">
    <name type="scientific">Neptunomonas concharum</name>
    <dbReference type="NCBI Taxonomy" id="1031538"/>
    <lineage>
        <taxon>Bacteria</taxon>
        <taxon>Pseudomonadati</taxon>
        <taxon>Pseudomonadota</taxon>
        <taxon>Gammaproteobacteria</taxon>
        <taxon>Oceanospirillales</taxon>
        <taxon>Oceanospirillaceae</taxon>
        <taxon>Neptunomonas</taxon>
    </lineage>
</organism>
<dbReference type="InterPro" id="IPR000859">
    <property type="entry name" value="CUB_dom"/>
</dbReference>
<dbReference type="RefSeq" id="WP_138987057.1">
    <property type="nucleotide sequence ID" value="NZ_VAWC01000002.1"/>
</dbReference>
<name>A0A5P1RDF3_9GAMM</name>
<dbReference type="InterPro" id="IPR051360">
    <property type="entry name" value="Neuronal_Pentraxin_Related"/>
</dbReference>
<protein>
    <recommendedName>
        <fullName evidence="8">CUB domain-containing protein</fullName>
    </recommendedName>
</protein>
<evidence type="ECO:0000256" key="7">
    <source>
        <dbReference type="SAM" id="SignalP"/>
    </source>
</evidence>
<dbReference type="Proteomes" id="UP000324760">
    <property type="component" value="Chromosome"/>
</dbReference>
<feature type="signal peptide" evidence="7">
    <location>
        <begin position="1"/>
        <end position="22"/>
    </location>
</feature>
<dbReference type="SMART" id="SM00560">
    <property type="entry name" value="LamGL"/>
    <property type="match status" value="1"/>
</dbReference>
<dbReference type="InterPro" id="IPR013320">
    <property type="entry name" value="ConA-like_dom_sf"/>
</dbReference>
<keyword evidence="4" id="KW-0106">Calcium</keyword>
<evidence type="ECO:0000259" key="8">
    <source>
        <dbReference type="PROSITE" id="PS01180"/>
    </source>
</evidence>
<dbReference type="GO" id="GO:0046872">
    <property type="term" value="F:metal ion binding"/>
    <property type="evidence" value="ECO:0007669"/>
    <property type="project" value="UniProtKB-KW"/>
</dbReference>
<keyword evidence="10" id="KW-1185">Reference proteome</keyword>
<dbReference type="CDD" id="cd00041">
    <property type="entry name" value="CUB"/>
    <property type="match status" value="1"/>
</dbReference>
<dbReference type="SMART" id="SM00159">
    <property type="entry name" value="PTX"/>
    <property type="match status" value="1"/>
</dbReference>
<reference evidence="9 10" key="1">
    <citation type="journal article" date="2019" name="Biochem. Eng. J.">
        <title>Metabolic engineering of the marine bacteria Neptunomonas concharum for the production of acetoin and meso-2,3-butanediol from acetate.</title>
        <authorList>
            <person name="Li W."/>
            <person name="Pu N."/>
            <person name="Liu C.-X."/>
            <person name="Yuan Q.-P."/>
            <person name="Li Z.-J."/>
        </authorList>
    </citation>
    <scope>NUCLEOTIDE SEQUENCE [LARGE SCALE GENOMIC DNA]</scope>
    <source>
        <strain evidence="9 10">JCM17730</strain>
    </source>
</reference>
<dbReference type="Pfam" id="PF20419">
    <property type="entry name" value="DUF6701"/>
    <property type="match status" value="1"/>
</dbReference>
<dbReference type="PANTHER" id="PTHR19277">
    <property type="entry name" value="PENTRAXIN"/>
    <property type="match status" value="1"/>
</dbReference>
<evidence type="ECO:0000313" key="9">
    <source>
        <dbReference type="EMBL" id="QEQ97301.1"/>
    </source>
</evidence>
<dbReference type="SUPFAM" id="SSF49899">
    <property type="entry name" value="Concanavalin A-like lectins/glucanases"/>
    <property type="match status" value="2"/>
</dbReference>
<dbReference type="InterPro" id="IPR035914">
    <property type="entry name" value="Sperma_CUB_dom_sf"/>
</dbReference>
<dbReference type="Gene3D" id="2.60.120.290">
    <property type="entry name" value="Spermadhesin, CUB domain"/>
    <property type="match status" value="1"/>
</dbReference>
<dbReference type="InterPro" id="IPR006558">
    <property type="entry name" value="LamG-like"/>
</dbReference>
<evidence type="ECO:0000256" key="4">
    <source>
        <dbReference type="ARBA" id="ARBA00022837"/>
    </source>
</evidence>
<dbReference type="InterPro" id="IPR046524">
    <property type="entry name" value="DUF6701"/>
</dbReference>
<dbReference type="SUPFAM" id="SSF49854">
    <property type="entry name" value="Spermadhesin, CUB domain"/>
    <property type="match status" value="1"/>
</dbReference>
<dbReference type="OrthoDB" id="9790247at2"/>
<evidence type="ECO:0000313" key="10">
    <source>
        <dbReference type="Proteomes" id="UP000324760"/>
    </source>
</evidence>